<evidence type="ECO:0000256" key="1">
    <source>
        <dbReference type="ARBA" id="ARBA00023015"/>
    </source>
</evidence>
<keyword evidence="1" id="KW-0805">Transcription regulation</keyword>
<evidence type="ECO:0000259" key="4">
    <source>
        <dbReference type="SMART" id="SM00418"/>
    </source>
</evidence>
<organism evidence="5 6">
    <name type="scientific">Kytococcus aerolatus</name>
    <dbReference type="NCBI Taxonomy" id="592308"/>
    <lineage>
        <taxon>Bacteria</taxon>
        <taxon>Bacillati</taxon>
        <taxon>Actinomycetota</taxon>
        <taxon>Actinomycetes</taxon>
        <taxon>Micrococcales</taxon>
        <taxon>Kytococcaceae</taxon>
        <taxon>Kytococcus</taxon>
    </lineage>
</organism>
<dbReference type="EMBL" id="FYEZ01000001">
    <property type="protein sequence ID" value="SNC64757.1"/>
    <property type="molecule type" value="Genomic_DNA"/>
</dbReference>
<evidence type="ECO:0000313" key="5">
    <source>
        <dbReference type="EMBL" id="SNC64757.1"/>
    </source>
</evidence>
<protein>
    <submittedName>
        <fullName evidence="5">Helix-turn-helix domain-containing protein</fullName>
    </submittedName>
</protein>
<keyword evidence="6" id="KW-1185">Reference proteome</keyword>
<accession>A0A212TFD0</accession>
<feature type="domain" description="HTH arsR-type" evidence="4">
    <location>
        <begin position="246"/>
        <end position="321"/>
    </location>
</feature>
<dbReference type="InterPro" id="IPR051011">
    <property type="entry name" value="Metal_resp_trans_reg"/>
</dbReference>
<dbReference type="InterPro" id="IPR045981">
    <property type="entry name" value="DUF5937"/>
</dbReference>
<dbReference type="Proteomes" id="UP000198122">
    <property type="component" value="Unassembled WGS sequence"/>
</dbReference>
<dbReference type="SMART" id="SM00418">
    <property type="entry name" value="HTH_ARSR"/>
    <property type="match status" value="1"/>
</dbReference>
<dbReference type="Pfam" id="PF19361">
    <property type="entry name" value="DUF5937"/>
    <property type="match status" value="1"/>
</dbReference>
<dbReference type="InterPro" id="IPR011991">
    <property type="entry name" value="ArsR-like_HTH"/>
</dbReference>
<dbReference type="GO" id="GO:0003677">
    <property type="term" value="F:DNA binding"/>
    <property type="evidence" value="ECO:0007669"/>
    <property type="project" value="UniProtKB-KW"/>
</dbReference>
<dbReference type="CDD" id="cd00090">
    <property type="entry name" value="HTH_ARSR"/>
    <property type="match status" value="1"/>
</dbReference>
<name>A0A212TFD0_9MICO</name>
<evidence type="ECO:0000313" key="6">
    <source>
        <dbReference type="Proteomes" id="UP000198122"/>
    </source>
</evidence>
<dbReference type="Gene3D" id="1.10.10.10">
    <property type="entry name" value="Winged helix-like DNA-binding domain superfamily/Winged helix DNA-binding domain"/>
    <property type="match status" value="1"/>
</dbReference>
<keyword evidence="2" id="KW-0238">DNA-binding</keyword>
<dbReference type="InterPro" id="IPR036388">
    <property type="entry name" value="WH-like_DNA-bd_sf"/>
</dbReference>
<evidence type="ECO:0000256" key="2">
    <source>
        <dbReference type="ARBA" id="ARBA00023125"/>
    </source>
</evidence>
<proteinExistence type="predicted"/>
<dbReference type="SUPFAM" id="SSF46785">
    <property type="entry name" value="Winged helix' DNA-binding domain"/>
    <property type="match status" value="1"/>
</dbReference>
<keyword evidence="3" id="KW-0804">Transcription</keyword>
<dbReference type="PANTHER" id="PTHR43132">
    <property type="entry name" value="ARSENICAL RESISTANCE OPERON REPRESSOR ARSR-RELATED"/>
    <property type="match status" value="1"/>
</dbReference>
<dbReference type="Pfam" id="PF12840">
    <property type="entry name" value="HTH_20"/>
    <property type="match status" value="1"/>
</dbReference>
<gene>
    <name evidence="5" type="ORF">SAMN05445756_1176</name>
</gene>
<dbReference type="GO" id="GO:0003700">
    <property type="term" value="F:DNA-binding transcription factor activity"/>
    <property type="evidence" value="ECO:0007669"/>
    <property type="project" value="InterPro"/>
</dbReference>
<dbReference type="AlphaFoldDB" id="A0A212TFD0"/>
<dbReference type="InterPro" id="IPR036390">
    <property type="entry name" value="WH_DNA-bd_sf"/>
</dbReference>
<dbReference type="InterPro" id="IPR001845">
    <property type="entry name" value="HTH_ArsR_DNA-bd_dom"/>
</dbReference>
<sequence>MDRKSIVIRLDSSDVASARFTTSPVHELVRIVRALVAPARFPAHRALLRDIRAAAPTTSLTTLTQVVTARGYVPDFLTPMTEDPASVSELIRATSADEITAQLDELAQDGRADPTTIGRLADDPDGTAAALAEAVDALWQEAVAPLWPAMRQILLADIHARAASVASTGFGAMINGLHPTLMWTGQAIVRTSSHYADDTGPGRGLILIPTIFGWPNVQTSTDPARPPTVLYPARNATSDWASPPTQALDRLVGRTRARALAHLDFPAATSDVAQALGIALSTAHHHLDVLASAGLVDRHREGTTVWHLRTPLGDRLVRAPR</sequence>
<dbReference type="PANTHER" id="PTHR43132:SF6">
    <property type="entry name" value="HTH-TYPE TRANSCRIPTIONAL REPRESSOR CZRA"/>
    <property type="match status" value="1"/>
</dbReference>
<evidence type="ECO:0000256" key="3">
    <source>
        <dbReference type="ARBA" id="ARBA00023163"/>
    </source>
</evidence>
<reference evidence="5 6" key="1">
    <citation type="submission" date="2017-06" db="EMBL/GenBank/DDBJ databases">
        <authorList>
            <person name="Kim H.J."/>
            <person name="Triplett B.A."/>
        </authorList>
    </citation>
    <scope>NUCLEOTIDE SEQUENCE [LARGE SCALE GENOMIC DNA]</scope>
    <source>
        <strain evidence="5 6">DSM 22179</strain>
    </source>
</reference>